<name>E7S0V4_9BURK</name>
<keyword evidence="2" id="KW-1185">Reference proteome</keyword>
<proteinExistence type="predicted"/>
<dbReference type="Proteomes" id="UP000011021">
    <property type="component" value="Unassembled WGS sequence"/>
</dbReference>
<dbReference type="AlphaFoldDB" id="E7S0V4"/>
<sequence length="43" mass="4669">MPSQQPGSATRSVVVTVDRRRNSCPAAATVRWDSLKTKQGRVA</sequence>
<evidence type="ECO:0000313" key="1">
    <source>
        <dbReference type="EMBL" id="EFV93610.1"/>
    </source>
</evidence>
<dbReference type="STRING" id="887898.HMPREF0551_2506"/>
<accession>E7S0V4</accession>
<dbReference type="HOGENOM" id="CLU_3235412_0_0_4"/>
<organism evidence="1 2">
    <name type="scientific">Lautropia mirabilis ATCC 51599</name>
    <dbReference type="NCBI Taxonomy" id="887898"/>
    <lineage>
        <taxon>Bacteria</taxon>
        <taxon>Pseudomonadati</taxon>
        <taxon>Pseudomonadota</taxon>
        <taxon>Betaproteobacteria</taxon>
        <taxon>Burkholderiales</taxon>
        <taxon>Burkholderiaceae</taxon>
        <taxon>Lautropia</taxon>
    </lineage>
</organism>
<evidence type="ECO:0000313" key="2">
    <source>
        <dbReference type="Proteomes" id="UP000011021"/>
    </source>
</evidence>
<reference evidence="1 2" key="1">
    <citation type="submission" date="2010-12" db="EMBL/GenBank/DDBJ databases">
        <authorList>
            <person name="Muzny D."/>
            <person name="Qin X."/>
            <person name="Deng J."/>
            <person name="Jiang H."/>
            <person name="Liu Y."/>
            <person name="Qu J."/>
            <person name="Song X.-Z."/>
            <person name="Zhang L."/>
            <person name="Thornton R."/>
            <person name="Coyle M."/>
            <person name="Francisco L."/>
            <person name="Jackson L."/>
            <person name="Javaid M."/>
            <person name="Korchina V."/>
            <person name="Kovar C."/>
            <person name="Mata R."/>
            <person name="Mathew T."/>
            <person name="Ngo R."/>
            <person name="Nguyen L."/>
            <person name="Nguyen N."/>
            <person name="Okwuonu G."/>
            <person name="Ongeri F."/>
            <person name="Pham C."/>
            <person name="Simmons D."/>
            <person name="Wilczek-Boney K."/>
            <person name="Hale W."/>
            <person name="Jakkamsetti A."/>
            <person name="Pham P."/>
            <person name="Ruth R."/>
            <person name="San Lucas F."/>
            <person name="Warren J."/>
            <person name="Zhang J."/>
            <person name="Zhao Z."/>
            <person name="Zhou C."/>
            <person name="Zhu D."/>
            <person name="Lee S."/>
            <person name="Bess C."/>
            <person name="Blankenburg K."/>
            <person name="Forbes L."/>
            <person name="Fu Q."/>
            <person name="Gubbala S."/>
            <person name="Hirani K."/>
            <person name="Jayaseelan J.C."/>
            <person name="Lara F."/>
            <person name="Munidasa M."/>
            <person name="Palculict T."/>
            <person name="Patil S."/>
            <person name="Pu L.-L."/>
            <person name="Saada N."/>
            <person name="Tang L."/>
            <person name="Weissenberger G."/>
            <person name="Zhu Y."/>
            <person name="Hemphill L."/>
            <person name="Shang Y."/>
            <person name="Youmans B."/>
            <person name="Ayvaz T."/>
            <person name="Ross M."/>
            <person name="Santibanez J."/>
            <person name="Aqrawi P."/>
            <person name="Gross S."/>
            <person name="Joshi V."/>
            <person name="Fowler G."/>
            <person name="Nazareth L."/>
            <person name="Reid J."/>
            <person name="Worley K."/>
            <person name="Petrosino J."/>
            <person name="Highlander S."/>
            <person name="Gibbs R."/>
        </authorList>
    </citation>
    <scope>NUCLEOTIDE SEQUENCE [LARGE SCALE GENOMIC DNA]</scope>
    <source>
        <strain evidence="1 2">ATCC 51599</strain>
    </source>
</reference>
<dbReference type="EMBL" id="AEQP01000024">
    <property type="protein sequence ID" value="EFV93610.1"/>
    <property type="molecule type" value="Genomic_DNA"/>
</dbReference>
<comment type="caution">
    <text evidence="1">The sequence shown here is derived from an EMBL/GenBank/DDBJ whole genome shotgun (WGS) entry which is preliminary data.</text>
</comment>
<gene>
    <name evidence="1" type="ORF">HMPREF0551_2506</name>
</gene>
<protein>
    <submittedName>
        <fullName evidence="1">Uncharacterized protein</fullName>
    </submittedName>
</protein>